<keyword evidence="1" id="KW-0812">Transmembrane</keyword>
<proteinExistence type="predicted"/>
<evidence type="ECO:0000313" key="3">
    <source>
        <dbReference type="Proteomes" id="UP000658278"/>
    </source>
</evidence>
<accession>A0A934VEF1</accession>
<keyword evidence="1" id="KW-1133">Transmembrane helix</keyword>
<reference evidence="2" key="1">
    <citation type="submission" date="2021-01" db="EMBL/GenBank/DDBJ databases">
        <title>Modified the classification status of verrucomicrobia.</title>
        <authorList>
            <person name="Feng X."/>
        </authorList>
    </citation>
    <scope>NUCLEOTIDE SEQUENCE</scope>
    <source>
        <strain evidence="2">KCTC 22201</strain>
    </source>
</reference>
<name>A0A934VEF1_9BACT</name>
<dbReference type="AlphaFoldDB" id="A0A934VEF1"/>
<dbReference type="RefSeq" id="WP_200276199.1">
    <property type="nucleotide sequence ID" value="NZ_JAENII010000002.1"/>
</dbReference>
<gene>
    <name evidence="2" type="ORF">JIN81_03015</name>
</gene>
<keyword evidence="3" id="KW-1185">Reference proteome</keyword>
<dbReference type="Proteomes" id="UP000658278">
    <property type="component" value="Unassembled WGS sequence"/>
</dbReference>
<keyword evidence="1" id="KW-0472">Membrane</keyword>
<dbReference type="EMBL" id="JAENII010000002">
    <property type="protein sequence ID" value="MBK1825976.1"/>
    <property type="molecule type" value="Genomic_DNA"/>
</dbReference>
<comment type="caution">
    <text evidence="2">The sequence shown here is derived from an EMBL/GenBank/DDBJ whole genome shotgun (WGS) entry which is preliminary data.</text>
</comment>
<evidence type="ECO:0000256" key="1">
    <source>
        <dbReference type="SAM" id="Phobius"/>
    </source>
</evidence>
<evidence type="ECO:0000313" key="2">
    <source>
        <dbReference type="EMBL" id="MBK1825976.1"/>
    </source>
</evidence>
<sequence length="539" mass="59442">MEAQESQDFNQRLSQWIASQGFWFQLRHSLSSGGGWSGALFHLLRMGFKVLLLMVVIGLGFGYYLVKRVDSQAFRDGIVEGLGETIGAEKTEVSGFKRIQGKAMIRRVGAEGGEQSFFESLEARYLTFDMGMLDGVLKEWDAGVIECNQLDVELKAGASSAEAANWAAESFFARDPNFLLRGIESTTTRISWGYFERAYGGIRGSKMTANRVGDGWRFGFKGGTFSQNWMRDFKIEDLVVYCSPDGGMVVEKGEFAAGDGKVEFRNVKAVGGERPVLSGSILFSRVPLREILPGHLETVVSGTVSGEFEIGGSTNSAEGVTFAGRVELDGRDTISVRRGFRLFEALDVVDVFNTYRRVDFDEGGFDLKTGRGVLELSGLDLTASGLMSMQGRMTIRRPEGDEIERLVGGADAVDGAMSGLGVDKESELTMTLKKAAEAEKKAETGENVDEENEKFFSEMGEARRLRREQMERTRRAFLFEGGVRIMIPGDAFERSRVLRERFPVDQATGQIGIDVPLEGTLNELTTQLAEEILRLGTVD</sequence>
<organism evidence="2 3">
    <name type="scientific">Haloferula rosea</name>
    <dbReference type="NCBI Taxonomy" id="490093"/>
    <lineage>
        <taxon>Bacteria</taxon>
        <taxon>Pseudomonadati</taxon>
        <taxon>Verrucomicrobiota</taxon>
        <taxon>Verrucomicrobiia</taxon>
        <taxon>Verrucomicrobiales</taxon>
        <taxon>Verrucomicrobiaceae</taxon>
        <taxon>Haloferula</taxon>
    </lineage>
</organism>
<protein>
    <submittedName>
        <fullName evidence="2">Uncharacterized protein</fullName>
    </submittedName>
</protein>
<feature type="transmembrane region" description="Helical" evidence="1">
    <location>
        <begin position="46"/>
        <end position="66"/>
    </location>
</feature>